<gene>
    <name evidence="8" type="ORF">CUNI_LOCUS22013</name>
</gene>
<proteinExistence type="inferred from homology"/>
<dbReference type="PANTHER" id="PTHR14582:SF1">
    <property type="entry name" value="CENTROMERE PROTEIN O"/>
    <property type="match status" value="1"/>
</dbReference>
<dbReference type="AlphaFoldDB" id="A0A8S4A8F9"/>
<evidence type="ECO:0000256" key="2">
    <source>
        <dbReference type="ARBA" id="ARBA00004584"/>
    </source>
</evidence>
<reference evidence="8" key="1">
    <citation type="submission" date="2021-04" db="EMBL/GenBank/DDBJ databases">
        <authorList>
            <consortium name="Molecular Ecology Group"/>
        </authorList>
    </citation>
    <scope>NUCLEOTIDE SEQUENCE</scope>
</reference>
<dbReference type="GO" id="GO:0005634">
    <property type="term" value="C:nucleus"/>
    <property type="evidence" value="ECO:0007669"/>
    <property type="project" value="UniProtKB-SubCell"/>
</dbReference>
<evidence type="ECO:0000256" key="7">
    <source>
        <dbReference type="ARBA" id="ARBA00023328"/>
    </source>
</evidence>
<protein>
    <recommendedName>
        <fullName evidence="4">Centromere protein O</fullName>
    </recommendedName>
</protein>
<organism evidence="8 9">
    <name type="scientific">Candidula unifasciata</name>
    <dbReference type="NCBI Taxonomy" id="100452"/>
    <lineage>
        <taxon>Eukaryota</taxon>
        <taxon>Metazoa</taxon>
        <taxon>Spiralia</taxon>
        <taxon>Lophotrochozoa</taxon>
        <taxon>Mollusca</taxon>
        <taxon>Gastropoda</taxon>
        <taxon>Heterobranchia</taxon>
        <taxon>Euthyneura</taxon>
        <taxon>Panpulmonata</taxon>
        <taxon>Eupulmonata</taxon>
        <taxon>Stylommatophora</taxon>
        <taxon>Helicina</taxon>
        <taxon>Helicoidea</taxon>
        <taxon>Geomitridae</taxon>
        <taxon>Candidula</taxon>
    </lineage>
</organism>
<comment type="subcellular location">
    <subcellularLocation>
        <location evidence="2">Chromosome</location>
        <location evidence="2">Centromere</location>
    </subcellularLocation>
    <subcellularLocation>
        <location evidence="1">Nucleus</location>
    </subcellularLocation>
</comment>
<comment type="caution">
    <text evidence="8">The sequence shown here is derived from an EMBL/GenBank/DDBJ whole genome shotgun (WGS) entry which is preliminary data.</text>
</comment>
<dbReference type="OrthoDB" id="6089806at2759"/>
<evidence type="ECO:0000256" key="6">
    <source>
        <dbReference type="ARBA" id="ARBA00023242"/>
    </source>
</evidence>
<dbReference type="InterPro" id="IPR018464">
    <property type="entry name" value="CENP-O"/>
</dbReference>
<dbReference type="PANTHER" id="PTHR14582">
    <property type="entry name" value="INNER KINETOCHORE SUBUNIT MAL2"/>
    <property type="match status" value="1"/>
</dbReference>
<keyword evidence="9" id="KW-1185">Reference proteome</keyword>
<accession>A0A8S4A8F9</accession>
<evidence type="ECO:0000256" key="5">
    <source>
        <dbReference type="ARBA" id="ARBA00022454"/>
    </source>
</evidence>
<dbReference type="Proteomes" id="UP000678393">
    <property type="component" value="Unassembled WGS sequence"/>
</dbReference>
<comment type="similarity">
    <text evidence="3">Belongs to the CENP-O/MCM21 family.</text>
</comment>
<dbReference type="GO" id="GO:0031511">
    <property type="term" value="C:Mis6-Sim4 complex"/>
    <property type="evidence" value="ECO:0007669"/>
    <property type="project" value="TreeGrafter"/>
</dbReference>
<evidence type="ECO:0000256" key="1">
    <source>
        <dbReference type="ARBA" id="ARBA00004123"/>
    </source>
</evidence>
<dbReference type="EMBL" id="CAJHNH020008534">
    <property type="protein sequence ID" value="CAG5136455.1"/>
    <property type="molecule type" value="Genomic_DNA"/>
</dbReference>
<name>A0A8S4A8F9_9EUPU</name>
<sequence length="284" mass="32010">MNSLTVLSDLRAAKVKRQQERLQCTEVKKQFEVIKNLQKKKSLLNARLQALSQGISVEEFDYPEEDLRFKRSTLCTLKETLHAYRLIGPCGLTVAEVDADRLVVTFTSVWKNTMESYILKIVAVDGQVKVSGTNIPYFIDVQSMLDKSKSPQWLQLMDDIGYMLNAYIHRKGELALVMESYKEFIKLASPNESLTSIELTVSQTDRQTGLNKDICVYLVYAGIDCTLPERVTITTENMIISSQICSALRQKFLLLPLSDVITAVVDLIRSSKVISLAGVSDEDK</sequence>
<evidence type="ECO:0000313" key="9">
    <source>
        <dbReference type="Proteomes" id="UP000678393"/>
    </source>
</evidence>
<keyword evidence="7" id="KW-0137">Centromere</keyword>
<evidence type="ECO:0000256" key="3">
    <source>
        <dbReference type="ARBA" id="ARBA00007321"/>
    </source>
</evidence>
<evidence type="ECO:0000313" key="8">
    <source>
        <dbReference type="EMBL" id="CAG5136455.1"/>
    </source>
</evidence>
<keyword evidence="5" id="KW-0158">Chromosome</keyword>
<keyword evidence="6" id="KW-0539">Nucleus</keyword>
<evidence type="ECO:0000256" key="4">
    <source>
        <dbReference type="ARBA" id="ARBA00016395"/>
    </source>
</evidence>